<dbReference type="GO" id="GO:0000712">
    <property type="term" value="P:resolution of meiotic recombination intermediates"/>
    <property type="evidence" value="ECO:0007669"/>
    <property type="project" value="TreeGrafter"/>
</dbReference>
<dbReference type="GO" id="GO:1901255">
    <property type="term" value="P:nucleotide-excision repair involved in interstrand cross-link repair"/>
    <property type="evidence" value="ECO:0007669"/>
    <property type="project" value="TreeGrafter"/>
</dbReference>
<keyword evidence="3" id="KW-0378">Hydrolase</keyword>
<dbReference type="CDD" id="cd20078">
    <property type="entry name" value="XPF_nuclease_XPF_euk"/>
    <property type="match status" value="1"/>
</dbReference>
<evidence type="ECO:0000256" key="5">
    <source>
        <dbReference type="ARBA" id="ARBA00023204"/>
    </source>
</evidence>
<dbReference type="PANTHER" id="PTHR10150:SF0">
    <property type="entry name" value="DNA REPAIR ENDONUCLEASE XPF"/>
    <property type="match status" value="1"/>
</dbReference>
<keyword evidence="5" id="KW-0234">DNA repair</keyword>
<evidence type="ECO:0000256" key="1">
    <source>
        <dbReference type="ARBA" id="ARBA00004123"/>
    </source>
</evidence>
<comment type="subcellular location">
    <subcellularLocation>
        <location evidence="1">Nucleus</location>
    </subcellularLocation>
</comment>
<dbReference type="InterPro" id="IPR006166">
    <property type="entry name" value="ERCC4_domain"/>
</dbReference>
<dbReference type="Pfam" id="PF02732">
    <property type="entry name" value="ERCC4"/>
    <property type="match status" value="1"/>
</dbReference>
<evidence type="ECO:0000256" key="4">
    <source>
        <dbReference type="ARBA" id="ARBA00023125"/>
    </source>
</evidence>
<sequence>MGYMSAHWPKPPSRQDQFGYRVFGYGAAISAPIGRDSRGLSVGDYILSPEICVERKSLSDLIGSLNSGRLYNQSQAMTRYYKRPVLLIEFDQNKPFYLQVSYKMNEGINELKRFLRIYADIILILVVRKGELLKNKAVTGN</sequence>
<gene>
    <name evidence="8" type="primary">mei-9</name>
    <name evidence="8" type="ORF">E2C01_068995</name>
</gene>
<dbReference type="OrthoDB" id="361020at2759"/>
<organism evidence="8 9">
    <name type="scientific">Portunus trituberculatus</name>
    <name type="common">Swimming crab</name>
    <name type="synonym">Neptunus trituberculatus</name>
    <dbReference type="NCBI Taxonomy" id="210409"/>
    <lineage>
        <taxon>Eukaryota</taxon>
        <taxon>Metazoa</taxon>
        <taxon>Ecdysozoa</taxon>
        <taxon>Arthropoda</taxon>
        <taxon>Crustacea</taxon>
        <taxon>Multicrustacea</taxon>
        <taxon>Malacostraca</taxon>
        <taxon>Eumalacostraca</taxon>
        <taxon>Eucarida</taxon>
        <taxon>Decapoda</taxon>
        <taxon>Pleocyemata</taxon>
        <taxon>Brachyura</taxon>
        <taxon>Eubrachyura</taxon>
        <taxon>Portunoidea</taxon>
        <taxon>Portunidae</taxon>
        <taxon>Portuninae</taxon>
        <taxon>Portunus</taxon>
    </lineage>
</organism>
<reference evidence="8 9" key="1">
    <citation type="submission" date="2019-05" db="EMBL/GenBank/DDBJ databases">
        <title>Another draft genome of Portunus trituberculatus and its Hox gene families provides insights of decapod evolution.</title>
        <authorList>
            <person name="Jeong J.-H."/>
            <person name="Song I."/>
            <person name="Kim S."/>
            <person name="Choi T."/>
            <person name="Kim D."/>
            <person name="Ryu S."/>
            <person name="Kim W."/>
        </authorList>
    </citation>
    <scope>NUCLEOTIDE SEQUENCE [LARGE SCALE GENOMIC DNA]</scope>
    <source>
        <tissue evidence="8">Muscle</tissue>
    </source>
</reference>
<feature type="domain" description="ERCC4" evidence="7">
    <location>
        <begin position="10"/>
        <end position="92"/>
    </location>
</feature>
<dbReference type="SUPFAM" id="SSF52980">
    <property type="entry name" value="Restriction endonuclease-like"/>
    <property type="match status" value="1"/>
</dbReference>
<evidence type="ECO:0000313" key="9">
    <source>
        <dbReference type="Proteomes" id="UP000324222"/>
    </source>
</evidence>
<evidence type="ECO:0000256" key="6">
    <source>
        <dbReference type="ARBA" id="ARBA00023242"/>
    </source>
</evidence>
<keyword evidence="4" id="KW-0238">DNA-binding</keyword>
<dbReference type="GO" id="GO:0000724">
    <property type="term" value="P:double-strand break repair via homologous recombination"/>
    <property type="evidence" value="ECO:0007669"/>
    <property type="project" value="TreeGrafter"/>
</dbReference>
<protein>
    <submittedName>
        <fullName evidence="8">DNA repair endonuclease XPF</fullName>
    </submittedName>
</protein>
<dbReference type="SMART" id="SM00891">
    <property type="entry name" value="ERCC4"/>
    <property type="match status" value="1"/>
</dbReference>
<dbReference type="Gene3D" id="3.40.50.10130">
    <property type="match status" value="1"/>
</dbReference>
<proteinExistence type="predicted"/>
<evidence type="ECO:0000256" key="2">
    <source>
        <dbReference type="ARBA" id="ARBA00022763"/>
    </source>
</evidence>
<dbReference type="GO" id="GO:0003684">
    <property type="term" value="F:damaged DNA binding"/>
    <property type="evidence" value="ECO:0007669"/>
    <property type="project" value="TreeGrafter"/>
</dbReference>
<evidence type="ECO:0000256" key="3">
    <source>
        <dbReference type="ARBA" id="ARBA00022801"/>
    </source>
</evidence>
<dbReference type="GO" id="GO:0003697">
    <property type="term" value="F:single-stranded DNA binding"/>
    <property type="evidence" value="ECO:0007669"/>
    <property type="project" value="TreeGrafter"/>
</dbReference>
<dbReference type="Proteomes" id="UP000324222">
    <property type="component" value="Unassembled WGS sequence"/>
</dbReference>
<comment type="caution">
    <text evidence="8">The sequence shown here is derived from an EMBL/GenBank/DDBJ whole genome shotgun (WGS) entry which is preliminary data.</text>
</comment>
<dbReference type="GO" id="GO:0000110">
    <property type="term" value="C:nucleotide-excision repair factor 1 complex"/>
    <property type="evidence" value="ECO:0007669"/>
    <property type="project" value="TreeGrafter"/>
</dbReference>
<dbReference type="PANTHER" id="PTHR10150">
    <property type="entry name" value="DNA REPAIR ENDONUCLEASE XPF"/>
    <property type="match status" value="1"/>
</dbReference>
<evidence type="ECO:0000259" key="7">
    <source>
        <dbReference type="SMART" id="SM00891"/>
    </source>
</evidence>
<accession>A0A5B7HZF6</accession>
<keyword evidence="2" id="KW-0227">DNA damage</keyword>
<keyword evidence="8" id="KW-0255">Endonuclease</keyword>
<dbReference type="InterPro" id="IPR011335">
    <property type="entry name" value="Restrct_endonuc-II-like"/>
</dbReference>
<dbReference type="EMBL" id="VSRR010039329">
    <property type="protein sequence ID" value="MPC74627.1"/>
    <property type="molecule type" value="Genomic_DNA"/>
</dbReference>
<dbReference type="GO" id="GO:0000014">
    <property type="term" value="F:single-stranded DNA endodeoxyribonuclease activity"/>
    <property type="evidence" value="ECO:0007669"/>
    <property type="project" value="TreeGrafter"/>
</dbReference>
<keyword evidence="8" id="KW-0540">Nuclease</keyword>
<dbReference type="AlphaFoldDB" id="A0A5B7HZF6"/>
<keyword evidence="9" id="KW-1185">Reference proteome</keyword>
<dbReference type="InterPro" id="IPR047520">
    <property type="entry name" value="XPF_nuclease"/>
</dbReference>
<evidence type="ECO:0000313" key="8">
    <source>
        <dbReference type="EMBL" id="MPC74627.1"/>
    </source>
</evidence>
<name>A0A5B7HZF6_PORTR</name>
<keyword evidence="6" id="KW-0539">Nucleus</keyword>